<protein>
    <submittedName>
        <fullName evidence="1">Uncharacterized protein</fullName>
    </submittedName>
</protein>
<dbReference type="AlphaFoldDB" id="A0AA42BTZ0"/>
<name>A0AA42BTZ0_9MICO</name>
<reference evidence="1" key="1">
    <citation type="submission" date="2022-08" db="EMBL/GenBank/DDBJ databases">
        <authorList>
            <person name="Deng Y."/>
            <person name="Han X.-F."/>
            <person name="Zhang Y.-Q."/>
        </authorList>
    </citation>
    <scope>NUCLEOTIDE SEQUENCE</scope>
    <source>
        <strain evidence="1">CPCC 203407</strain>
    </source>
</reference>
<accession>A0AA42BTZ0</accession>
<evidence type="ECO:0000313" key="1">
    <source>
        <dbReference type="EMBL" id="MCS5726965.1"/>
    </source>
</evidence>
<comment type="caution">
    <text evidence="1">The sequence shown here is derived from an EMBL/GenBank/DDBJ whole genome shotgun (WGS) entry which is preliminary data.</text>
</comment>
<sequence length="179" mass="19530">MAQQAPADFSHDVAQAVERRLRALGDDKVRGLASILTPDQAAEAMLRPLPVAQVSSPVNRVVGPFYTTASLTALRKVTREAIRQASARGDILRLWTSDAKAVFPAFQFGPRGELLPGLRAVLDVLAEGHEDPWLWAQWLTGRRFTESSDRPPTNAELLRAGQTPAVLEQARRTAAAWAA</sequence>
<proteinExistence type="predicted"/>
<organism evidence="1 2">
    <name type="scientific">Herbiconiux oxytropis</name>
    <dbReference type="NCBI Taxonomy" id="2970915"/>
    <lineage>
        <taxon>Bacteria</taxon>
        <taxon>Bacillati</taxon>
        <taxon>Actinomycetota</taxon>
        <taxon>Actinomycetes</taxon>
        <taxon>Micrococcales</taxon>
        <taxon>Microbacteriaceae</taxon>
        <taxon>Herbiconiux</taxon>
    </lineage>
</organism>
<evidence type="ECO:0000313" key="2">
    <source>
        <dbReference type="Proteomes" id="UP001165587"/>
    </source>
</evidence>
<dbReference type="RefSeq" id="WP_259529908.1">
    <property type="nucleotide sequence ID" value="NZ_JANLCK010000007.1"/>
</dbReference>
<keyword evidence="2" id="KW-1185">Reference proteome</keyword>
<dbReference type="EMBL" id="JANLCK010000007">
    <property type="protein sequence ID" value="MCS5726965.1"/>
    <property type="molecule type" value="Genomic_DNA"/>
</dbReference>
<gene>
    <name evidence="1" type="ORF">N1028_13775</name>
</gene>
<dbReference type="Proteomes" id="UP001165587">
    <property type="component" value="Unassembled WGS sequence"/>
</dbReference>